<dbReference type="AlphaFoldDB" id="A0A8W8KXX8"/>
<dbReference type="InterPro" id="IPR029044">
    <property type="entry name" value="Nucleotide-diphossugar_trans"/>
</dbReference>
<dbReference type="OMA" id="DFAYFCY"/>
<dbReference type="FunFam" id="3.90.550.50:FF:000001">
    <property type="entry name" value="Hexosyltransferase"/>
    <property type="match status" value="1"/>
</dbReference>
<evidence type="ECO:0000256" key="7">
    <source>
        <dbReference type="ARBA" id="ARBA00022989"/>
    </source>
</evidence>
<dbReference type="EnsemblMetazoa" id="G25737.1">
    <property type="protein sequence ID" value="G25737.1:cds"/>
    <property type="gene ID" value="G25737"/>
</dbReference>
<keyword evidence="10" id="KW-0325">Glycoprotein</keyword>
<protein>
    <recommendedName>
        <fullName evidence="11">Hexosyltransferase</fullName>
        <ecNumber evidence="11">2.4.1.-</ecNumber>
    </recommendedName>
</protein>
<evidence type="ECO:0000313" key="12">
    <source>
        <dbReference type="EnsemblMetazoa" id="G25737.5:cds"/>
    </source>
</evidence>
<evidence type="ECO:0000256" key="2">
    <source>
        <dbReference type="ARBA" id="ARBA00008661"/>
    </source>
</evidence>
<dbReference type="GO" id="GO:0006493">
    <property type="term" value="P:protein O-linked glycosylation"/>
    <property type="evidence" value="ECO:0007669"/>
    <property type="project" value="TreeGrafter"/>
</dbReference>
<dbReference type="SUPFAM" id="SSF53448">
    <property type="entry name" value="Nucleotide-diphospho-sugar transferases"/>
    <property type="match status" value="1"/>
</dbReference>
<evidence type="ECO:0000256" key="1">
    <source>
        <dbReference type="ARBA" id="ARBA00004323"/>
    </source>
</evidence>
<name>A0A8W8KXX8_MAGGI</name>
<sequence length="348" mass="40583">MVVVFKTLRRLCTVRKQISFIVILLLVVLWNVWNQYHHLSNVSISFKRLRKSVFAMINIKDFFDTTSSTSLPISCHSCFVHRYQYVLNNANICGARNRTRSIRIIIIIFTKHENFRQREALRQTWLRASKRNTDKIRYAFVLGTSPNNRLQTALETENSIHNDIIQQNFLDSYRNLTLKTVTALKWASDYCGHAEFLMKTDDDVFVNTEALLATLSQHKSQLQESVGGYCWSKEKPNRQRDSKWYISYKMYPKKYFPGFCSGTGYVTSIRVAKKLFDVSKNVPLLPLEDVYIGLCLRALRMSVTTIKGFNFEKVPLGCIYHSNDLITSHQLDPSNLKTVWRLKCHNRN</sequence>
<evidence type="ECO:0000313" key="13">
    <source>
        <dbReference type="Proteomes" id="UP000005408"/>
    </source>
</evidence>
<evidence type="ECO:0000256" key="4">
    <source>
        <dbReference type="ARBA" id="ARBA00022679"/>
    </source>
</evidence>
<dbReference type="Pfam" id="PF01762">
    <property type="entry name" value="Galactosyl_T"/>
    <property type="match status" value="1"/>
</dbReference>
<evidence type="ECO:0000256" key="5">
    <source>
        <dbReference type="ARBA" id="ARBA00022692"/>
    </source>
</evidence>
<keyword evidence="8 11" id="KW-0333">Golgi apparatus</keyword>
<dbReference type="PANTHER" id="PTHR11214">
    <property type="entry name" value="BETA-1,3-N-ACETYLGLUCOSAMINYLTRANSFERASE"/>
    <property type="match status" value="1"/>
</dbReference>
<dbReference type="InterPro" id="IPR002659">
    <property type="entry name" value="Glyco_trans_31"/>
</dbReference>
<dbReference type="EnsemblMetazoa" id="G25737.3">
    <property type="protein sequence ID" value="G25737.3:cds"/>
    <property type="gene ID" value="G25737"/>
</dbReference>
<organism evidence="12 13">
    <name type="scientific">Magallana gigas</name>
    <name type="common">Pacific oyster</name>
    <name type="synonym">Crassostrea gigas</name>
    <dbReference type="NCBI Taxonomy" id="29159"/>
    <lineage>
        <taxon>Eukaryota</taxon>
        <taxon>Metazoa</taxon>
        <taxon>Spiralia</taxon>
        <taxon>Lophotrochozoa</taxon>
        <taxon>Mollusca</taxon>
        <taxon>Bivalvia</taxon>
        <taxon>Autobranchia</taxon>
        <taxon>Pteriomorphia</taxon>
        <taxon>Ostreida</taxon>
        <taxon>Ostreoidea</taxon>
        <taxon>Ostreidae</taxon>
        <taxon>Magallana</taxon>
    </lineage>
</organism>
<dbReference type="Gene3D" id="3.90.550.50">
    <property type="match status" value="1"/>
</dbReference>
<keyword evidence="7" id="KW-1133">Transmembrane helix</keyword>
<evidence type="ECO:0000256" key="11">
    <source>
        <dbReference type="RuleBase" id="RU363063"/>
    </source>
</evidence>
<dbReference type="EnsemblMetazoa" id="G25737.2">
    <property type="protein sequence ID" value="G25737.2:cds"/>
    <property type="gene ID" value="G25737"/>
</dbReference>
<dbReference type="EC" id="2.4.1.-" evidence="11"/>
<keyword evidence="4" id="KW-0808">Transferase</keyword>
<dbReference type="EnsemblMetazoa" id="G25737.4">
    <property type="protein sequence ID" value="G25737.4:cds"/>
    <property type="gene ID" value="G25737"/>
</dbReference>
<dbReference type="GO" id="GO:0016758">
    <property type="term" value="F:hexosyltransferase activity"/>
    <property type="evidence" value="ECO:0007669"/>
    <property type="project" value="InterPro"/>
</dbReference>
<reference evidence="12" key="1">
    <citation type="submission" date="2022-08" db="UniProtKB">
        <authorList>
            <consortium name="EnsemblMetazoa"/>
        </authorList>
    </citation>
    <scope>IDENTIFICATION</scope>
    <source>
        <strain evidence="12">05x7-T-G4-1.051#20</strain>
    </source>
</reference>
<evidence type="ECO:0000256" key="3">
    <source>
        <dbReference type="ARBA" id="ARBA00022676"/>
    </source>
</evidence>
<keyword evidence="6" id="KW-0735">Signal-anchor</keyword>
<evidence type="ECO:0000256" key="10">
    <source>
        <dbReference type="ARBA" id="ARBA00023180"/>
    </source>
</evidence>
<accession>A0A8W8KXX8</accession>
<evidence type="ECO:0000256" key="8">
    <source>
        <dbReference type="ARBA" id="ARBA00023034"/>
    </source>
</evidence>
<keyword evidence="3 11" id="KW-0328">Glycosyltransferase</keyword>
<keyword evidence="9" id="KW-0472">Membrane</keyword>
<dbReference type="PANTHER" id="PTHR11214:SF283">
    <property type="entry name" value="N-ACETYLLACTOSAMINIDE BETA-1,3-N-ACETYLGLUCOSAMINYLTRANSFERASE 4-LIKE"/>
    <property type="match status" value="1"/>
</dbReference>
<dbReference type="GO" id="GO:0000139">
    <property type="term" value="C:Golgi membrane"/>
    <property type="evidence" value="ECO:0007669"/>
    <property type="project" value="UniProtKB-SubCell"/>
</dbReference>
<comment type="subcellular location">
    <subcellularLocation>
        <location evidence="1 11">Golgi apparatus membrane</location>
        <topology evidence="1 11">Single-pass type II membrane protein</topology>
    </subcellularLocation>
</comment>
<proteinExistence type="inferred from homology"/>
<comment type="similarity">
    <text evidence="2 11">Belongs to the glycosyltransferase 31 family.</text>
</comment>
<keyword evidence="13" id="KW-1185">Reference proteome</keyword>
<keyword evidence="5" id="KW-0812">Transmembrane</keyword>
<dbReference type="EnsemblMetazoa" id="G25737.5">
    <property type="protein sequence ID" value="G25737.5:cds"/>
    <property type="gene ID" value="G25737"/>
</dbReference>
<dbReference type="OrthoDB" id="2139606at2759"/>
<evidence type="ECO:0000256" key="6">
    <source>
        <dbReference type="ARBA" id="ARBA00022968"/>
    </source>
</evidence>
<evidence type="ECO:0000256" key="9">
    <source>
        <dbReference type="ARBA" id="ARBA00023136"/>
    </source>
</evidence>
<dbReference type="Proteomes" id="UP000005408">
    <property type="component" value="Unassembled WGS sequence"/>
</dbReference>